<reference evidence="4 5" key="1">
    <citation type="submission" date="2019-04" db="EMBL/GenBank/DDBJ databases">
        <title>Microbes associate with the intestines of laboratory mice.</title>
        <authorList>
            <person name="Navarre W."/>
            <person name="Wong E."/>
            <person name="Huang K."/>
            <person name="Tropini C."/>
            <person name="Ng K."/>
            <person name="Yu B."/>
        </authorList>
    </citation>
    <scope>NUCLEOTIDE SEQUENCE [LARGE SCALE GENOMIC DNA]</scope>
    <source>
        <strain evidence="4 5">NM62_B4-13</strain>
    </source>
</reference>
<dbReference type="Pfam" id="PF01613">
    <property type="entry name" value="Flavin_Reduct"/>
    <property type="match status" value="1"/>
</dbReference>
<dbReference type="GO" id="GO:0042602">
    <property type="term" value="F:riboflavin reductase (NADPH) activity"/>
    <property type="evidence" value="ECO:0007669"/>
    <property type="project" value="TreeGrafter"/>
</dbReference>
<dbReference type="InterPro" id="IPR012349">
    <property type="entry name" value="Split_barrel_FMN-bd"/>
</dbReference>
<dbReference type="InterPro" id="IPR002563">
    <property type="entry name" value="Flavin_Rdtase-like_dom"/>
</dbReference>
<evidence type="ECO:0000256" key="1">
    <source>
        <dbReference type="ARBA" id="ARBA00008898"/>
    </source>
</evidence>
<name>A0A4S2CVP4_STEMA</name>
<feature type="domain" description="Flavin reductase like" evidence="3">
    <location>
        <begin position="36"/>
        <end position="180"/>
    </location>
</feature>
<dbReference type="Proteomes" id="UP000306631">
    <property type="component" value="Unassembled WGS sequence"/>
</dbReference>
<dbReference type="SUPFAM" id="SSF50475">
    <property type="entry name" value="FMN-binding split barrel"/>
    <property type="match status" value="1"/>
</dbReference>
<evidence type="ECO:0000313" key="5">
    <source>
        <dbReference type="Proteomes" id="UP000306631"/>
    </source>
</evidence>
<evidence type="ECO:0000256" key="2">
    <source>
        <dbReference type="ARBA" id="ARBA00023002"/>
    </source>
</evidence>
<dbReference type="SMART" id="SM00903">
    <property type="entry name" value="Flavin_Reduct"/>
    <property type="match status" value="1"/>
</dbReference>
<dbReference type="PANTHER" id="PTHR30466:SF11">
    <property type="entry name" value="FLAVIN-DEPENDENT MONOOXYGENASE, REDUCTASE SUBUNIT HSAB"/>
    <property type="match status" value="1"/>
</dbReference>
<organism evidence="4 5">
    <name type="scientific">Stenotrophomonas maltophilia</name>
    <name type="common">Pseudomonas maltophilia</name>
    <name type="synonym">Xanthomonas maltophilia</name>
    <dbReference type="NCBI Taxonomy" id="40324"/>
    <lineage>
        <taxon>Bacteria</taxon>
        <taxon>Pseudomonadati</taxon>
        <taxon>Pseudomonadota</taxon>
        <taxon>Gammaproteobacteria</taxon>
        <taxon>Lysobacterales</taxon>
        <taxon>Lysobacteraceae</taxon>
        <taxon>Stenotrophomonas</taxon>
        <taxon>Stenotrophomonas maltophilia group</taxon>
    </lineage>
</organism>
<accession>A0A4S2CVP4</accession>
<evidence type="ECO:0000313" key="4">
    <source>
        <dbReference type="EMBL" id="TGY33019.1"/>
    </source>
</evidence>
<dbReference type="AlphaFoldDB" id="A0A4S2CVP4"/>
<dbReference type="EMBL" id="SRYW01000012">
    <property type="protein sequence ID" value="TGY33019.1"/>
    <property type="molecule type" value="Genomic_DNA"/>
</dbReference>
<proteinExistence type="inferred from homology"/>
<dbReference type="InterPro" id="IPR050268">
    <property type="entry name" value="NADH-dep_flavin_reductase"/>
</dbReference>
<dbReference type="RefSeq" id="WP_136005884.1">
    <property type="nucleotide sequence ID" value="NZ_SRYW01000012.1"/>
</dbReference>
<evidence type="ECO:0000259" key="3">
    <source>
        <dbReference type="SMART" id="SM00903"/>
    </source>
</evidence>
<dbReference type="GO" id="GO:0010181">
    <property type="term" value="F:FMN binding"/>
    <property type="evidence" value="ECO:0007669"/>
    <property type="project" value="InterPro"/>
</dbReference>
<comment type="caution">
    <text evidence="4">The sequence shown here is derived from an EMBL/GenBank/DDBJ whole genome shotgun (WGS) entry which is preliminary data.</text>
</comment>
<dbReference type="OrthoDB" id="9792858at2"/>
<comment type="similarity">
    <text evidence="1">Belongs to the non-flavoprotein flavin reductase family.</text>
</comment>
<sequence>MDAGPALDHGRAGADVPALDLPGDATLTAAALRHAFGQYPTGVAVVTTRAEDGALRAMTINSFASLSLDPPLIMWSLCAHSLDLPLYRPGQPFGISILAAGQTAIARHFADGRLRHTPLPDAITPHASGIAVVRDAVGHLLCTVERTLPGGDHMMILGRVARVETAPGDTLAFHRGRYAHLRTP</sequence>
<dbReference type="PANTHER" id="PTHR30466">
    <property type="entry name" value="FLAVIN REDUCTASE"/>
    <property type="match status" value="1"/>
</dbReference>
<gene>
    <name evidence="4" type="ORF">E5352_13890</name>
</gene>
<keyword evidence="2" id="KW-0560">Oxidoreductase</keyword>
<dbReference type="Gene3D" id="2.30.110.10">
    <property type="entry name" value="Electron Transport, Fmn-binding Protein, Chain A"/>
    <property type="match status" value="1"/>
</dbReference>
<protein>
    <submittedName>
        <fullName evidence="4">Flavin reductase</fullName>
    </submittedName>
</protein>